<sequence>MPECFATSDLESLSFDQCHCVLTTSPEVTLDDQVYQRSVEFISYLLSSFGFASSWQFPAPVVSWTKP</sequence>
<evidence type="ECO:0000313" key="2">
    <source>
        <dbReference type="Proteomes" id="UP001469553"/>
    </source>
</evidence>
<protein>
    <submittedName>
        <fullName evidence="1">Uncharacterized protein</fullName>
    </submittedName>
</protein>
<dbReference type="Proteomes" id="UP001469553">
    <property type="component" value="Unassembled WGS sequence"/>
</dbReference>
<organism evidence="1 2">
    <name type="scientific">Ameca splendens</name>
    <dbReference type="NCBI Taxonomy" id="208324"/>
    <lineage>
        <taxon>Eukaryota</taxon>
        <taxon>Metazoa</taxon>
        <taxon>Chordata</taxon>
        <taxon>Craniata</taxon>
        <taxon>Vertebrata</taxon>
        <taxon>Euteleostomi</taxon>
        <taxon>Actinopterygii</taxon>
        <taxon>Neopterygii</taxon>
        <taxon>Teleostei</taxon>
        <taxon>Neoteleostei</taxon>
        <taxon>Acanthomorphata</taxon>
        <taxon>Ovalentaria</taxon>
        <taxon>Atherinomorphae</taxon>
        <taxon>Cyprinodontiformes</taxon>
        <taxon>Goodeidae</taxon>
        <taxon>Ameca</taxon>
    </lineage>
</organism>
<reference evidence="1 2" key="1">
    <citation type="submission" date="2021-06" db="EMBL/GenBank/DDBJ databases">
        <authorList>
            <person name="Palmer J.M."/>
        </authorList>
    </citation>
    <scope>NUCLEOTIDE SEQUENCE [LARGE SCALE GENOMIC DNA]</scope>
    <source>
        <strain evidence="1 2">AS_MEX2019</strain>
        <tissue evidence="1">Muscle</tissue>
    </source>
</reference>
<keyword evidence="2" id="KW-1185">Reference proteome</keyword>
<comment type="caution">
    <text evidence="1">The sequence shown here is derived from an EMBL/GenBank/DDBJ whole genome shotgun (WGS) entry which is preliminary data.</text>
</comment>
<gene>
    <name evidence="1" type="ORF">AMECASPLE_028126</name>
</gene>
<accession>A0ABV0YTY4</accession>
<name>A0ABV0YTY4_9TELE</name>
<evidence type="ECO:0000313" key="1">
    <source>
        <dbReference type="EMBL" id="MEQ2296793.1"/>
    </source>
</evidence>
<dbReference type="EMBL" id="JAHRIP010040682">
    <property type="protein sequence ID" value="MEQ2296793.1"/>
    <property type="molecule type" value="Genomic_DNA"/>
</dbReference>
<proteinExistence type="predicted"/>